<dbReference type="CDD" id="cd23992">
    <property type="entry name" value="PBP_GOBP"/>
    <property type="match status" value="1"/>
</dbReference>
<keyword evidence="1" id="KW-0732">Signal</keyword>
<dbReference type="GO" id="GO:0005549">
    <property type="term" value="F:odorant binding"/>
    <property type="evidence" value="ECO:0007669"/>
    <property type="project" value="InterPro"/>
</dbReference>
<dbReference type="Gene3D" id="1.10.238.20">
    <property type="entry name" value="Pheromone/general odorant binding protein domain"/>
    <property type="match status" value="1"/>
</dbReference>
<accession>A0AAU8BCX6</accession>
<evidence type="ECO:0000256" key="1">
    <source>
        <dbReference type="SAM" id="SignalP"/>
    </source>
</evidence>
<dbReference type="Pfam" id="PF01395">
    <property type="entry name" value="PBP_GOBP"/>
    <property type="match status" value="1"/>
</dbReference>
<dbReference type="EMBL" id="PP937558">
    <property type="protein sequence ID" value="XCD10485.1"/>
    <property type="molecule type" value="mRNA"/>
</dbReference>
<feature type="signal peptide" evidence="1">
    <location>
        <begin position="1"/>
        <end position="18"/>
    </location>
</feature>
<name>A0AAU8BCX6_9NEOP</name>
<dbReference type="InterPro" id="IPR006170">
    <property type="entry name" value="PBP/GOBP"/>
</dbReference>
<dbReference type="AlphaFoldDB" id="A0AAU8BCX6"/>
<evidence type="ECO:0000313" key="2">
    <source>
        <dbReference type="EMBL" id="XCD10485.1"/>
    </source>
</evidence>
<dbReference type="SUPFAM" id="SSF47565">
    <property type="entry name" value="Insect pheromone/odorant-binding proteins"/>
    <property type="match status" value="1"/>
</dbReference>
<organism evidence="2">
    <name type="scientific">Conopomorpha sinensis</name>
    <name type="common">litch fruit borer</name>
    <dbReference type="NCBI Taxonomy" id="940481"/>
    <lineage>
        <taxon>Eukaryota</taxon>
        <taxon>Metazoa</taxon>
        <taxon>Ecdysozoa</taxon>
        <taxon>Arthropoda</taxon>
        <taxon>Hexapoda</taxon>
        <taxon>Insecta</taxon>
        <taxon>Pterygota</taxon>
        <taxon>Neoptera</taxon>
        <taxon>Endopterygota</taxon>
        <taxon>Lepidoptera</taxon>
        <taxon>Glossata</taxon>
        <taxon>Ditrysia</taxon>
        <taxon>Tineoidea</taxon>
        <taxon>Gracillariidae</taxon>
        <taxon>Conopomorpha</taxon>
    </lineage>
</organism>
<sequence>MLVYILCAIAVLSQFTSGDNVKRDTPENELFHDKLLGVDTEHGIPRIDKDTIITKNLKLEQRKKGSKKTSVDPEPDWSYSDFPPETRAHVDQFKSDMAECLKEVQANDKRTVQRLSPNRDSPVHGECLIACVLKKNGVIRHKKINKENLIALVGKFYMKDSRLMKNFPTNAIRFSLLIFLCRITPVSQ</sequence>
<feature type="chain" id="PRO_5043773043" evidence="1">
    <location>
        <begin position="19"/>
        <end position="188"/>
    </location>
</feature>
<dbReference type="InterPro" id="IPR036728">
    <property type="entry name" value="PBP_GOBP_sf"/>
</dbReference>
<protein>
    <submittedName>
        <fullName evidence="2">Odorant-binding protein</fullName>
    </submittedName>
</protein>
<proteinExistence type="evidence at transcript level"/>
<reference evidence="2" key="1">
    <citation type="submission" date="2024-06" db="EMBL/GenBank/DDBJ databases">
        <authorList>
            <person name="Chang H."/>
        </authorList>
    </citation>
    <scope>NUCLEOTIDE SEQUENCE</scope>
</reference>